<evidence type="ECO:0000256" key="1">
    <source>
        <dbReference type="SAM" id="SignalP"/>
    </source>
</evidence>
<comment type="caution">
    <text evidence="2">The sequence shown here is derived from an EMBL/GenBank/DDBJ whole genome shotgun (WGS) entry which is preliminary data.</text>
</comment>
<dbReference type="EMBL" id="JAULSU010000005">
    <property type="protein sequence ID" value="KAK0617382.1"/>
    <property type="molecule type" value="Genomic_DNA"/>
</dbReference>
<organism evidence="2 3">
    <name type="scientific">Immersiella caudata</name>
    <dbReference type="NCBI Taxonomy" id="314043"/>
    <lineage>
        <taxon>Eukaryota</taxon>
        <taxon>Fungi</taxon>
        <taxon>Dikarya</taxon>
        <taxon>Ascomycota</taxon>
        <taxon>Pezizomycotina</taxon>
        <taxon>Sordariomycetes</taxon>
        <taxon>Sordariomycetidae</taxon>
        <taxon>Sordariales</taxon>
        <taxon>Lasiosphaeriaceae</taxon>
        <taxon>Immersiella</taxon>
    </lineage>
</organism>
<keyword evidence="3" id="KW-1185">Reference proteome</keyword>
<accession>A0AA39WL51</accession>
<evidence type="ECO:0000313" key="2">
    <source>
        <dbReference type="EMBL" id="KAK0617382.1"/>
    </source>
</evidence>
<proteinExistence type="predicted"/>
<gene>
    <name evidence="2" type="ORF">B0T14DRAFT_525063</name>
</gene>
<name>A0AA39WL51_9PEZI</name>
<evidence type="ECO:0008006" key="4">
    <source>
        <dbReference type="Google" id="ProtNLM"/>
    </source>
</evidence>
<evidence type="ECO:0000313" key="3">
    <source>
        <dbReference type="Proteomes" id="UP001175000"/>
    </source>
</evidence>
<protein>
    <recommendedName>
        <fullName evidence="4">Secreted protein</fullName>
    </recommendedName>
</protein>
<sequence length="141" mass="15351">MFPQACGLLRWLPSFTAGIAPPCVADVKANGNVHLVPDDLRKQNLGHRTSGLFALQPSSSLSQPVVRHCTPSLILPNVKLRQLLPRHALDIVSTRTRILCFFFVCASYPRSPACSIGHPSTIPVVTLSGSPNTSYHHFSAR</sequence>
<feature type="signal peptide" evidence="1">
    <location>
        <begin position="1"/>
        <end position="18"/>
    </location>
</feature>
<keyword evidence="1" id="KW-0732">Signal</keyword>
<feature type="chain" id="PRO_5041307894" description="Secreted protein" evidence="1">
    <location>
        <begin position="19"/>
        <end position="141"/>
    </location>
</feature>
<dbReference type="Proteomes" id="UP001175000">
    <property type="component" value="Unassembled WGS sequence"/>
</dbReference>
<dbReference type="AlphaFoldDB" id="A0AA39WL51"/>
<reference evidence="2" key="1">
    <citation type="submission" date="2023-06" db="EMBL/GenBank/DDBJ databases">
        <title>Genome-scale phylogeny and comparative genomics of the fungal order Sordariales.</title>
        <authorList>
            <consortium name="Lawrence Berkeley National Laboratory"/>
            <person name="Hensen N."/>
            <person name="Bonometti L."/>
            <person name="Westerberg I."/>
            <person name="Brannstrom I.O."/>
            <person name="Guillou S."/>
            <person name="Cros-Aarteil S."/>
            <person name="Calhoun S."/>
            <person name="Haridas S."/>
            <person name="Kuo A."/>
            <person name="Mondo S."/>
            <person name="Pangilinan J."/>
            <person name="Riley R."/>
            <person name="Labutti K."/>
            <person name="Andreopoulos B."/>
            <person name="Lipzen A."/>
            <person name="Chen C."/>
            <person name="Yanf M."/>
            <person name="Daum C."/>
            <person name="Ng V."/>
            <person name="Clum A."/>
            <person name="Steindorff A."/>
            <person name="Ohm R."/>
            <person name="Martin F."/>
            <person name="Silar P."/>
            <person name="Natvig D."/>
            <person name="Lalanne C."/>
            <person name="Gautier V."/>
            <person name="Ament-Velasquez S.L."/>
            <person name="Kruys A."/>
            <person name="Hutchinson M.I."/>
            <person name="Powell A.J."/>
            <person name="Barry K."/>
            <person name="Miller A.N."/>
            <person name="Grigoriev I.V."/>
            <person name="Debuchy R."/>
            <person name="Gladieux P."/>
            <person name="Thoren M.H."/>
            <person name="Johannesson H."/>
        </authorList>
    </citation>
    <scope>NUCLEOTIDE SEQUENCE</scope>
    <source>
        <strain evidence="2">CBS 606.72</strain>
    </source>
</reference>